<keyword evidence="2" id="KW-1185">Reference proteome</keyword>
<sequence length="85" mass="9825">MYALILTLCSFASCNGYVIATDTEWNTPQQCDVELVRESDDFAQVWGQSLKGMHKYLDRFNVQEDVQTLVDYDYTCEKIAQDDMP</sequence>
<evidence type="ECO:0000313" key="2">
    <source>
        <dbReference type="Proteomes" id="UP001058093"/>
    </source>
</evidence>
<dbReference type="EMBL" id="MZ605293">
    <property type="protein sequence ID" value="QYW06533.1"/>
    <property type="molecule type" value="Genomic_DNA"/>
</dbReference>
<name>A0A975UWY7_9CAUD</name>
<dbReference type="Proteomes" id="UP001058093">
    <property type="component" value="Segment"/>
</dbReference>
<accession>A0A975UWY7</accession>
<organism evidence="1 2">
    <name type="scientific">Pseudomonas phage UAVern</name>
    <dbReference type="NCBI Taxonomy" id="2856997"/>
    <lineage>
        <taxon>Viruses</taxon>
        <taxon>Duplodnaviria</taxon>
        <taxon>Heunggongvirae</taxon>
        <taxon>Uroviricota</taxon>
        <taxon>Caudoviricetes</taxon>
        <taxon>Vandenendeviridae</taxon>
        <taxon>Gorskivirinae</taxon>
        <taxon>Uavernvirus</taxon>
        <taxon>Uavernvirus uavern</taxon>
    </lineage>
</organism>
<proteinExistence type="predicted"/>
<gene>
    <name evidence="1" type="ORF">uav_002</name>
</gene>
<reference evidence="1" key="1">
    <citation type="submission" date="2021-07" db="EMBL/GenBank/DDBJ databases">
        <title>Complete genome sequence and phylogenomic analysis of the two lytic bacteriophage isolated from terrestrial biotopes of Antarctica.</title>
        <authorList>
            <person name="Holovan V."/>
            <person name="Rabalski L."/>
            <person name="Zlatohurska M."/>
            <person name="Andriichuk O."/>
            <person name="Budzanivska I."/>
            <person name="Shevchenko O."/>
            <person name="Gupalo A."/>
        </authorList>
    </citation>
    <scope>NUCLEOTIDE SEQUENCE</scope>
</reference>
<evidence type="ECO:0000313" key="1">
    <source>
        <dbReference type="EMBL" id="QYW06533.1"/>
    </source>
</evidence>
<protein>
    <submittedName>
        <fullName evidence="1">Uncharacterized protein</fullName>
    </submittedName>
</protein>